<dbReference type="PANTHER" id="PTHR11267">
    <property type="entry name" value="T-BOX PROTEIN-RELATED"/>
    <property type="match status" value="1"/>
</dbReference>
<evidence type="ECO:0000256" key="5">
    <source>
        <dbReference type="ARBA" id="ARBA00023242"/>
    </source>
</evidence>
<sequence length="255" mass="28666">MKRSGSDDLAEPQLSTRARAFSVDALLQKCTQNSVTKNQEEKMEKDQQDRLPGPADIKVELCSKELWRKFHALDTEMIITKAGRRMFPTVKIRVHNLDPEASYIVFLDILPVDDKRYRYVYHSSQWTVAGAGDPPLPRSTYIHPDSPATGQLWMAQGVVSFDKLKLTNNRRPMVRGQVSLHSMHKYQPRVHILRTTDLDTPADVQAQAALQSLKKGNIPNSDLHTFRSPVTSGDDLVVPALSLTDALSGIHTLRS</sequence>
<evidence type="ECO:0000256" key="3">
    <source>
        <dbReference type="ARBA" id="ARBA00023125"/>
    </source>
</evidence>
<dbReference type="AlphaFoldDB" id="A0A8S1CZ26"/>
<dbReference type="PROSITE" id="PS50252">
    <property type="entry name" value="TBOX_3"/>
    <property type="match status" value="1"/>
</dbReference>
<dbReference type="Pfam" id="PF00907">
    <property type="entry name" value="T-box"/>
    <property type="match status" value="1"/>
</dbReference>
<evidence type="ECO:0000259" key="7">
    <source>
        <dbReference type="PROSITE" id="PS50252"/>
    </source>
</evidence>
<dbReference type="SUPFAM" id="SSF49417">
    <property type="entry name" value="p53-like transcription factors"/>
    <property type="match status" value="1"/>
</dbReference>
<evidence type="ECO:0000313" key="9">
    <source>
        <dbReference type="Proteomes" id="UP000494165"/>
    </source>
</evidence>
<reference evidence="8 9" key="1">
    <citation type="submission" date="2020-04" db="EMBL/GenBank/DDBJ databases">
        <authorList>
            <person name="Alioto T."/>
            <person name="Alioto T."/>
            <person name="Gomez Garrido J."/>
        </authorList>
    </citation>
    <scope>NUCLEOTIDE SEQUENCE [LARGE SCALE GENOMIC DNA]</scope>
</reference>
<dbReference type="Proteomes" id="UP000494165">
    <property type="component" value="Unassembled WGS sequence"/>
</dbReference>
<evidence type="ECO:0000256" key="2">
    <source>
        <dbReference type="ARBA" id="ARBA00023015"/>
    </source>
</evidence>
<name>A0A8S1CZ26_9INSE</name>
<evidence type="ECO:0000256" key="6">
    <source>
        <dbReference type="PROSITE-ProRule" id="PRU00201"/>
    </source>
</evidence>
<dbReference type="Gene3D" id="2.60.40.820">
    <property type="entry name" value="Transcription factor, T-box"/>
    <property type="match status" value="1"/>
</dbReference>
<dbReference type="InterPro" id="IPR036960">
    <property type="entry name" value="T-box_sf"/>
</dbReference>
<comment type="caution">
    <text evidence="8">The sequence shown here is derived from an EMBL/GenBank/DDBJ whole genome shotgun (WGS) entry which is preliminary data.</text>
</comment>
<dbReference type="PRINTS" id="PR00937">
    <property type="entry name" value="TBOX"/>
</dbReference>
<dbReference type="InterPro" id="IPR018186">
    <property type="entry name" value="TF_T-box_CS"/>
</dbReference>
<dbReference type="SMART" id="SM00425">
    <property type="entry name" value="TBOX"/>
    <property type="match status" value="1"/>
</dbReference>
<keyword evidence="9" id="KW-1185">Reference proteome</keyword>
<feature type="domain" description="T-box" evidence="7">
    <location>
        <begin position="61"/>
        <end position="223"/>
    </location>
</feature>
<evidence type="ECO:0000256" key="1">
    <source>
        <dbReference type="ARBA" id="ARBA00004123"/>
    </source>
</evidence>
<dbReference type="EMBL" id="CADEPI010000084">
    <property type="protein sequence ID" value="CAB3373283.1"/>
    <property type="molecule type" value="Genomic_DNA"/>
</dbReference>
<dbReference type="PROSITE" id="PS01283">
    <property type="entry name" value="TBOX_1"/>
    <property type="match status" value="1"/>
</dbReference>
<accession>A0A8S1CZ26</accession>
<keyword evidence="4" id="KW-0804">Transcription</keyword>
<dbReference type="GO" id="GO:0000785">
    <property type="term" value="C:chromatin"/>
    <property type="evidence" value="ECO:0007669"/>
    <property type="project" value="TreeGrafter"/>
</dbReference>
<dbReference type="GO" id="GO:0001708">
    <property type="term" value="P:cell fate specification"/>
    <property type="evidence" value="ECO:0007669"/>
    <property type="project" value="TreeGrafter"/>
</dbReference>
<organism evidence="8 9">
    <name type="scientific">Cloeon dipterum</name>
    <dbReference type="NCBI Taxonomy" id="197152"/>
    <lineage>
        <taxon>Eukaryota</taxon>
        <taxon>Metazoa</taxon>
        <taxon>Ecdysozoa</taxon>
        <taxon>Arthropoda</taxon>
        <taxon>Hexapoda</taxon>
        <taxon>Insecta</taxon>
        <taxon>Pterygota</taxon>
        <taxon>Palaeoptera</taxon>
        <taxon>Ephemeroptera</taxon>
        <taxon>Pisciforma</taxon>
        <taxon>Baetidae</taxon>
        <taxon>Cloeon</taxon>
    </lineage>
</organism>
<keyword evidence="5 6" id="KW-0539">Nucleus</keyword>
<comment type="subcellular location">
    <subcellularLocation>
        <location evidence="1 6">Nucleus</location>
    </subcellularLocation>
</comment>
<dbReference type="PANTHER" id="PTHR11267:SF207">
    <property type="entry name" value="OVER COMPENSATING MALES, ISOFORM A"/>
    <property type="match status" value="1"/>
</dbReference>
<comment type="caution">
    <text evidence="6">Lacks conserved residue(s) required for the propagation of feature annotation.</text>
</comment>
<dbReference type="GO" id="GO:0000978">
    <property type="term" value="F:RNA polymerase II cis-regulatory region sequence-specific DNA binding"/>
    <property type="evidence" value="ECO:0007669"/>
    <property type="project" value="InterPro"/>
</dbReference>
<dbReference type="GO" id="GO:0000981">
    <property type="term" value="F:DNA-binding transcription factor activity, RNA polymerase II-specific"/>
    <property type="evidence" value="ECO:0007669"/>
    <property type="project" value="TreeGrafter"/>
</dbReference>
<dbReference type="GO" id="GO:0005634">
    <property type="term" value="C:nucleus"/>
    <property type="evidence" value="ECO:0007669"/>
    <property type="project" value="UniProtKB-SubCell"/>
</dbReference>
<evidence type="ECO:0000313" key="8">
    <source>
        <dbReference type="EMBL" id="CAB3373283.1"/>
    </source>
</evidence>
<dbReference type="InterPro" id="IPR046360">
    <property type="entry name" value="T-box_DNA-bd"/>
</dbReference>
<keyword evidence="2" id="KW-0805">Transcription regulation</keyword>
<dbReference type="InterPro" id="IPR001699">
    <property type="entry name" value="TF_T-box"/>
</dbReference>
<dbReference type="GO" id="GO:0045893">
    <property type="term" value="P:positive regulation of DNA-templated transcription"/>
    <property type="evidence" value="ECO:0007669"/>
    <property type="project" value="InterPro"/>
</dbReference>
<protein>
    <recommendedName>
        <fullName evidence="7">T-box domain-containing protein</fullName>
    </recommendedName>
</protein>
<dbReference type="InterPro" id="IPR008967">
    <property type="entry name" value="p53-like_TF_DNA-bd_sf"/>
</dbReference>
<evidence type="ECO:0000256" key="4">
    <source>
        <dbReference type="ARBA" id="ARBA00023163"/>
    </source>
</evidence>
<gene>
    <name evidence="8" type="ORF">CLODIP_2_CD13241</name>
</gene>
<proteinExistence type="predicted"/>
<dbReference type="OrthoDB" id="7442607at2759"/>
<keyword evidence="3 6" id="KW-0238">DNA-binding</keyword>